<dbReference type="EMBL" id="MTHB01000054">
    <property type="protein sequence ID" value="OXC78737.1"/>
    <property type="molecule type" value="Genomic_DNA"/>
</dbReference>
<dbReference type="AlphaFoldDB" id="A0A226X6Y2"/>
<dbReference type="Proteomes" id="UP000214720">
    <property type="component" value="Unassembled WGS sequence"/>
</dbReference>
<reference evidence="2" key="1">
    <citation type="submission" date="2017-01" db="EMBL/GenBank/DDBJ databases">
        <title>Genome Analysis of Deinococcus marmoris KOPRI26562.</title>
        <authorList>
            <person name="Kim J.H."/>
            <person name="Oh H.-M."/>
        </authorList>
    </citation>
    <scope>NUCLEOTIDE SEQUENCE [LARGE SCALE GENOMIC DNA]</scope>
    <source>
        <strain evidence="2">PAMC 26633</strain>
    </source>
</reference>
<gene>
    <name evidence="1" type="ORF">BSU04_10265</name>
</gene>
<protein>
    <submittedName>
        <fullName evidence="1">Uncharacterized protein</fullName>
    </submittedName>
</protein>
<proteinExistence type="predicted"/>
<organism evidence="1 2">
    <name type="scientific">Caballeronia sordidicola</name>
    <name type="common">Burkholderia sordidicola</name>
    <dbReference type="NCBI Taxonomy" id="196367"/>
    <lineage>
        <taxon>Bacteria</taxon>
        <taxon>Pseudomonadati</taxon>
        <taxon>Pseudomonadota</taxon>
        <taxon>Betaproteobacteria</taxon>
        <taxon>Burkholderiales</taxon>
        <taxon>Burkholderiaceae</taxon>
        <taxon>Caballeronia</taxon>
    </lineage>
</organism>
<evidence type="ECO:0000313" key="1">
    <source>
        <dbReference type="EMBL" id="OXC78737.1"/>
    </source>
</evidence>
<accession>A0A226X6Y2</accession>
<sequence length="88" mass="9882">MMAEAYDKKIDQTPDRAGKAYFGEMKDAGKKNIQDLLDDKEASNETKVHTCEMLRDNFKVSFPLFFVFQGSNIMPPDSSPAESRSSLA</sequence>
<comment type="caution">
    <text evidence="1">The sequence shown here is derived from an EMBL/GenBank/DDBJ whole genome shotgun (WGS) entry which is preliminary data.</text>
</comment>
<evidence type="ECO:0000313" key="2">
    <source>
        <dbReference type="Proteomes" id="UP000214720"/>
    </source>
</evidence>
<name>A0A226X6Y2_CABSO</name>